<protein>
    <submittedName>
        <fullName evidence="1">Uncharacterized protein</fullName>
    </submittedName>
</protein>
<comment type="caution">
    <text evidence="1">The sequence shown here is derived from an EMBL/GenBank/DDBJ whole genome shotgun (WGS) entry which is preliminary data.</text>
</comment>
<organism evidence="1 2">
    <name type="scientific">Rhodanobacter denitrificans</name>
    <dbReference type="NCBI Taxonomy" id="666685"/>
    <lineage>
        <taxon>Bacteria</taxon>
        <taxon>Pseudomonadati</taxon>
        <taxon>Pseudomonadota</taxon>
        <taxon>Gammaproteobacteria</taxon>
        <taxon>Lysobacterales</taxon>
        <taxon>Rhodanobacteraceae</taxon>
        <taxon>Rhodanobacter</taxon>
    </lineage>
</organism>
<evidence type="ECO:0000313" key="1">
    <source>
        <dbReference type="EMBL" id="RCS30497.1"/>
    </source>
</evidence>
<proteinExistence type="predicted"/>
<accession>A0A368KF85</accession>
<dbReference type="AlphaFoldDB" id="A0A368KF85"/>
<evidence type="ECO:0000313" key="2">
    <source>
        <dbReference type="Proteomes" id="UP000252387"/>
    </source>
</evidence>
<sequence length="164" mass="17715">MHPDTPLSPGDPAGTVLRVGQIGFVAPAALLGRFGLQLQRVAPGEPIPGSFWGDEEAGIIGNTVYARDDTPVHSLLHEAGHLIVLPPERRPDVHTDATDSIEEEDATCFLQIVLADELPGVGRARLMADMDAWGYSFRLGSARAWFEQDAANARDFLQARGLPH</sequence>
<reference evidence="1 2" key="1">
    <citation type="submission" date="2018-05" db="EMBL/GenBank/DDBJ databases">
        <title>Draft genome sequence of Rhodanobacter denitrificans Yn1 isolated from gold copper mine.</title>
        <authorList>
            <person name="Yang N."/>
            <person name="Mazhar H.S."/>
            <person name="Rensing C."/>
        </authorList>
    </citation>
    <scope>NUCLEOTIDE SEQUENCE [LARGE SCALE GENOMIC DNA]</scope>
    <source>
        <strain evidence="1 2">Yn1</strain>
    </source>
</reference>
<dbReference type="Proteomes" id="UP000252387">
    <property type="component" value="Unassembled WGS sequence"/>
</dbReference>
<name>A0A368KF85_9GAMM</name>
<keyword evidence="2" id="KW-1185">Reference proteome</keyword>
<dbReference type="RefSeq" id="WP_114341507.1">
    <property type="nucleotide sequence ID" value="NZ_QFWQ01000004.1"/>
</dbReference>
<gene>
    <name evidence="1" type="ORF">DEO45_06635</name>
</gene>
<dbReference type="EMBL" id="QFWQ01000004">
    <property type="protein sequence ID" value="RCS30497.1"/>
    <property type="molecule type" value="Genomic_DNA"/>
</dbReference>
<dbReference type="OrthoDB" id="5783548at2"/>